<evidence type="ECO:0000256" key="2">
    <source>
        <dbReference type="ARBA" id="ARBA00007375"/>
    </source>
</evidence>
<evidence type="ECO:0000256" key="3">
    <source>
        <dbReference type="ARBA" id="ARBA00022692"/>
    </source>
</evidence>
<sequence>MLHIIRDKNKFAILFFIVLIIDTAVKINLPAFPYRYLSKPWVLGLLIAYYFFNKKAALKHNFLWTMLALVCFFIADFLIIDHENIFLLISSLFIYSVAKLFLCFRFSHKADFKVRPLIPFSVVIFIYTVGLVSFIYEDLGDFFLPTLISYFISLLLCQFAYLRKEVVDRKSYLLVFFGVICYMISEGIMVIKTFKTDVPYKDFSIMFFYATGVYLMVHGVVIEKRLQDV</sequence>
<organism evidence="7 8">
    <name type="scientific">Pseudotamlana carrageenivorans</name>
    <dbReference type="NCBI Taxonomy" id="2069432"/>
    <lineage>
        <taxon>Bacteria</taxon>
        <taxon>Pseudomonadati</taxon>
        <taxon>Bacteroidota</taxon>
        <taxon>Flavobacteriia</taxon>
        <taxon>Flavobacteriales</taxon>
        <taxon>Flavobacteriaceae</taxon>
        <taxon>Pseudotamlana</taxon>
    </lineage>
</organism>
<evidence type="ECO:0008006" key="9">
    <source>
        <dbReference type="Google" id="ProtNLM"/>
    </source>
</evidence>
<feature type="transmembrane region" description="Helical" evidence="6">
    <location>
        <begin position="116"/>
        <end position="136"/>
    </location>
</feature>
<feature type="transmembrane region" description="Helical" evidence="6">
    <location>
        <begin position="36"/>
        <end position="52"/>
    </location>
</feature>
<evidence type="ECO:0000256" key="1">
    <source>
        <dbReference type="ARBA" id="ARBA00004141"/>
    </source>
</evidence>
<keyword evidence="3 6" id="KW-0812">Transmembrane</keyword>
<dbReference type="OrthoDB" id="1424724at2"/>
<dbReference type="KEGG" id="taj:C1A40_01285"/>
<feature type="transmembrane region" description="Helical" evidence="6">
    <location>
        <begin position="61"/>
        <end position="79"/>
    </location>
</feature>
<accession>A0A2I7SE73</accession>
<reference evidence="8" key="1">
    <citation type="submission" date="2018-01" db="EMBL/GenBank/DDBJ databases">
        <title>Complete genome of Tamlana sp. UJ94.</title>
        <authorList>
            <person name="Jung J."/>
            <person name="Chung D."/>
            <person name="Bae S.S."/>
            <person name="Baek K."/>
        </authorList>
    </citation>
    <scope>NUCLEOTIDE SEQUENCE [LARGE SCALE GENOMIC DNA]</scope>
    <source>
        <strain evidence="8">UJ94</strain>
    </source>
</reference>
<protein>
    <recommendedName>
        <fullName evidence="9">Lysoplasmalogenase</fullName>
    </recommendedName>
</protein>
<comment type="subcellular location">
    <subcellularLocation>
        <location evidence="1">Membrane</location>
        <topology evidence="1">Multi-pass membrane protein</topology>
    </subcellularLocation>
</comment>
<dbReference type="GO" id="GO:0016020">
    <property type="term" value="C:membrane"/>
    <property type="evidence" value="ECO:0007669"/>
    <property type="project" value="UniProtKB-SubCell"/>
</dbReference>
<keyword evidence="4 6" id="KW-1133">Transmembrane helix</keyword>
<dbReference type="Proteomes" id="UP000236592">
    <property type="component" value="Chromosome"/>
</dbReference>
<evidence type="ECO:0000256" key="4">
    <source>
        <dbReference type="ARBA" id="ARBA00022989"/>
    </source>
</evidence>
<evidence type="ECO:0000313" key="7">
    <source>
        <dbReference type="EMBL" id="AUS04193.1"/>
    </source>
</evidence>
<evidence type="ECO:0000313" key="8">
    <source>
        <dbReference type="Proteomes" id="UP000236592"/>
    </source>
</evidence>
<feature type="transmembrane region" description="Helical" evidence="6">
    <location>
        <begin position="203"/>
        <end position="222"/>
    </location>
</feature>
<dbReference type="AlphaFoldDB" id="A0A2I7SE73"/>
<keyword evidence="5 6" id="KW-0472">Membrane</keyword>
<name>A0A2I7SE73_9FLAO</name>
<dbReference type="RefSeq" id="WP_102994314.1">
    <property type="nucleotide sequence ID" value="NZ_CP025938.1"/>
</dbReference>
<feature type="transmembrane region" description="Helical" evidence="6">
    <location>
        <begin position="173"/>
        <end position="191"/>
    </location>
</feature>
<dbReference type="Pfam" id="PF07947">
    <property type="entry name" value="YhhN"/>
    <property type="match status" value="1"/>
</dbReference>
<comment type="similarity">
    <text evidence="2">Belongs to the TMEM86 family.</text>
</comment>
<evidence type="ECO:0000256" key="5">
    <source>
        <dbReference type="ARBA" id="ARBA00023136"/>
    </source>
</evidence>
<keyword evidence="8" id="KW-1185">Reference proteome</keyword>
<feature type="transmembrane region" description="Helical" evidence="6">
    <location>
        <begin position="85"/>
        <end position="104"/>
    </location>
</feature>
<dbReference type="EMBL" id="CP025938">
    <property type="protein sequence ID" value="AUS04193.1"/>
    <property type="molecule type" value="Genomic_DNA"/>
</dbReference>
<proteinExistence type="inferred from homology"/>
<dbReference type="InterPro" id="IPR012506">
    <property type="entry name" value="TMEM86B-like"/>
</dbReference>
<evidence type="ECO:0000256" key="6">
    <source>
        <dbReference type="SAM" id="Phobius"/>
    </source>
</evidence>
<feature type="transmembrane region" description="Helical" evidence="6">
    <location>
        <begin position="142"/>
        <end position="161"/>
    </location>
</feature>
<gene>
    <name evidence="7" type="ORF">C1A40_01285</name>
</gene>